<keyword evidence="5" id="KW-0804">Transcription</keyword>
<dbReference type="InterPro" id="IPR015358">
    <property type="entry name" value="Tscrpt_reg_MerR_DNA-bd"/>
</dbReference>
<dbReference type="Pfam" id="PF00376">
    <property type="entry name" value="MerR"/>
    <property type="match status" value="1"/>
</dbReference>
<sequence length="148" mass="16314">MQIGDVADRSGLPAKTIRYYEDIGLVTPARDTNGYRVFGESDMHRLSFVARARALGFTIKQCRSLLELWGDQERASADVRAVAGEQLVKIEAKIADLEAMRDTLSRLMHDCSGDARPDCPILDTLGGDAAKVATPLEVEPQARVARRR</sequence>
<dbReference type="InterPro" id="IPR047057">
    <property type="entry name" value="MerR_fam"/>
</dbReference>
<accession>A0A1I1T741</accession>
<protein>
    <submittedName>
        <fullName evidence="7">Cu(I)-responsive transcriptional regulator</fullName>
    </submittedName>
</protein>
<reference evidence="8" key="1">
    <citation type="submission" date="2016-10" db="EMBL/GenBank/DDBJ databases">
        <authorList>
            <person name="Varghese N."/>
            <person name="Submissions S."/>
        </authorList>
    </citation>
    <scope>NUCLEOTIDE SEQUENCE [LARGE SCALE GENOMIC DNA]</scope>
    <source>
        <strain evidence="8">DSM 11443</strain>
    </source>
</reference>
<evidence type="ECO:0000256" key="5">
    <source>
        <dbReference type="ARBA" id="ARBA00023163"/>
    </source>
</evidence>
<keyword evidence="3" id="KW-0805">Transcription regulation</keyword>
<dbReference type="STRING" id="74348.SAMN04488523_101298"/>
<evidence type="ECO:0000256" key="1">
    <source>
        <dbReference type="ARBA" id="ARBA00004496"/>
    </source>
</evidence>
<dbReference type="Proteomes" id="UP000198977">
    <property type="component" value="Unassembled WGS sequence"/>
</dbReference>
<evidence type="ECO:0000256" key="4">
    <source>
        <dbReference type="ARBA" id="ARBA00023125"/>
    </source>
</evidence>
<dbReference type="GO" id="GO:0003677">
    <property type="term" value="F:DNA binding"/>
    <property type="evidence" value="ECO:0007669"/>
    <property type="project" value="UniProtKB-KW"/>
</dbReference>
<dbReference type="PANTHER" id="PTHR30204:SF94">
    <property type="entry name" value="HEAVY METAL-DEPENDENT TRANSCRIPTIONAL REGULATOR HI_0293-RELATED"/>
    <property type="match status" value="1"/>
</dbReference>
<dbReference type="Pfam" id="PF09278">
    <property type="entry name" value="MerR-DNA-bind"/>
    <property type="match status" value="1"/>
</dbReference>
<dbReference type="GO" id="GO:0005737">
    <property type="term" value="C:cytoplasm"/>
    <property type="evidence" value="ECO:0007669"/>
    <property type="project" value="UniProtKB-SubCell"/>
</dbReference>
<proteinExistence type="predicted"/>
<evidence type="ECO:0000259" key="6">
    <source>
        <dbReference type="PROSITE" id="PS50937"/>
    </source>
</evidence>
<evidence type="ECO:0000313" key="7">
    <source>
        <dbReference type="EMBL" id="SFD54454.1"/>
    </source>
</evidence>
<dbReference type="PROSITE" id="PS50937">
    <property type="entry name" value="HTH_MERR_2"/>
    <property type="match status" value="1"/>
</dbReference>
<gene>
    <name evidence="7" type="ORF">SAMN04488523_101298</name>
</gene>
<dbReference type="InterPro" id="IPR000551">
    <property type="entry name" value="MerR-type_HTH_dom"/>
</dbReference>
<dbReference type="Gene3D" id="1.10.1660.10">
    <property type="match status" value="1"/>
</dbReference>
<name>A0A1I1T741_9RHOB</name>
<dbReference type="EMBL" id="FOMW01000001">
    <property type="protein sequence ID" value="SFD54454.1"/>
    <property type="molecule type" value="Genomic_DNA"/>
</dbReference>
<dbReference type="GO" id="GO:0045893">
    <property type="term" value="P:positive regulation of DNA-templated transcription"/>
    <property type="evidence" value="ECO:0007669"/>
    <property type="project" value="InterPro"/>
</dbReference>
<organism evidence="7 8">
    <name type="scientific">Sulfitobacter brevis</name>
    <dbReference type="NCBI Taxonomy" id="74348"/>
    <lineage>
        <taxon>Bacteria</taxon>
        <taxon>Pseudomonadati</taxon>
        <taxon>Pseudomonadota</taxon>
        <taxon>Alphaproteobacteria</taxon>
        <taxon>Rhodobacterales</taxon>
        <taxon>Roseobacteraceae</taxon>
        <taxon>Sulfitobacter</taxon>
    </lineage>
</organism>
<dbReference type="PRINTS" id="PR00040">
    <property type="entry name" value="HTHMERR"/>
</dbReference>
<dbReference type="NCBIfam" id="TIGR02044">
    <property type="entry name" value="CueR"/>
    <property type="match status" value="1"/>
</dbReference>
<dbReference type="GO" id="GO:0005507">
    <property type="term" value="F:copper ion binding"/>
    <property type="evidence" value="ECO:0007669"/>
    <property type="project" value="InterPro"/>
</dbReference>
<dbReference type="OrthoDB" id="9802944at2"/>
<dbReference type="InterPro" id="IPR009061">
    <property type="entry name" value="DNA-bd_dom_put_sf"/>
</dbReference>
<evidence type="ECO:0000313" key="8">
    <source>
        <dbReference type="Proteomes" id="UP000198977"/>
    </source>
</evidence>
<dbReference type="SUPFAM" id="SSF46955">
    <property type="entry name" value="Putative DNA-binding domain"/>
    <property type="match status" value="1"/>
</dbReference>
<dbReference type="GO" id="GO:0003700">
    <property type="term" value="F:DNA-binding transcription factor activity"/>
    <property type="evidence" value="ECO:0007669"/>
    <property type="project" value="InterPro"/>
</dbReference>
<comment type="subcellular location">
    <subcellularLocation>
        <location evidence="1">Cytoplasm</location>
    </subcellularLocation>
</comment>
<keyword evidence="8" id="KW-1185">Reference proteome</keyword>
<dbReference type="PANTHER" id="PTHR30204">
    <property type="entry name" value="REDOX-CYCLING DRUG-SENSING TRANSCRIPTIONAL ACTIVATOR SOXR"/>
    <property type="match status" value="1"/>
</dbReference>
<keyword evidence="2" id="KW-0963">Cytoplasm</keyword>
<evidence type="ECO:0000256" key="2">
    <source>
        <dbReference type="ARBA" id="ARBA00022490"/>
    </source>
</evidence>
<dbReference type="SMART" id="SM00422">
    <property type="entry name" value="HTH_MERR"/>
    <property type="match status" value="1"/>
</dbReference>
<keyword evidence="4" id="KW-0238">DNA-binding</keyword>
<dbReference type="InterPro" id="IPR011789">
    <property type="entry name" value="CueR"/>
</dbReference>
<evidence type="ECO:0000256" key="3">
    <source>
        <dbReference type="ARBA" id="ARBA00023015"/>
    </source>
</evidence>
<feature type="domain" description="HTH merR-type" evidence="6">
    <location>
        <begin position="1"/>
        <end position="68"/>
    </location>
</feature>
<dbReference type="RefSeq" id="WP_093922036.1">
    <property type="nucleotide sequence ID" value="NZ_FOMW01000001.1"/>
</dbReference>
<dbReference type="AlphaFoldDB" id="A0A1I1T741"/>